<evidence type="ECO:0000313" key="7">
    <source>
        <dbReference type="EMBL" id="KEF30038.1"/>
    </source>
</evidence>
<dbReference type="InterPro" id="IPR003593">
    <property type="entry name" value="AAA+_ATPase"/>
</dbReference>
<evidence type="ECO:0000259" key="6">
    <source>
        <dbReference type="PROSITE" id="PS50893"/>
    </source>
</evidence>
<dbReference type="InterPro" id="IPR027417">
    <property type="entry name" value="P-loop_NTPase"/>
</dbReference>
<evidence type="ECO:0000256" key="5">
    <source>
        <dbReference type="ARBA" id="ARBA00037066"/>
    </source>
</evidence>
<dbReference type="PANTHER" id="PTHR42794:SF1">
    <property type="entry name" value="HEMIN IMPORT ATP-BINDING PROTEIN HMUV"/>
    <property type="match status" value="1"/>
</dbReference>
<evidence type="ECO:0000256" key="4">
    <source>
        <dbReference type="ARBA" id="ARBA00022967"/>
    </source>
</evidence>
<dbReference type="Proteomes" id="UP000035057">
    <property type="component" value="Unassembled WGS sequence"/>
</dbReference>
<dbReference type="SUPFAM" id="SSF52540">
    <property type="entry name" value="P-loop containing nucleoside triphosphate hydrolases"/>
    <property type="match status" value="1"/>
</dbReference>
<dbReference type="PROSITE" id="PS00211">
    <property type="entry name" value="ABC_TRANSPORTER_1"/>
    <property type="match status" value="1"/>
</dbReference>
<evidence type="ECO:0000256" key="1">
    <source>
        <dbReference type="ARBA" id="ARBA00022448"/>
    </source>
</evidence>
<evidence type="ECO:0000256" key="2">
    <source>
        <dbReference type="ARBA" id="ARBA00022741"/>
    </source>
</evidence>
<dbReference type="GO" id="GO:0016887">
    <property type="term" value="F:ATP hydrolysis activity"/>
    <property type="evidence" value="ECO:0007669"/>
    <property type="project" value="InterPro"/>
</dbReference>
<organism evidence="7 8">
    <name type="scientific">Marinobacter nitratireducens</name>
    <dbReference type="NCBI Taxonomy" id="1137280"/>
    <lineage>
        <taxon>Bacteria</taxon>
        <taxon>Pseudomonadati</taxon>
        <taxon>Pseudomonadota</taxon>
        <taxon>Gammaproteobacteria</taxon>
        <taxon>Pseudomonadales</taxon>
        <taxon>Marinobacteraceae</taxon>
        <taxon>Marinobacter</taxon>
    </lineage>
</organism>
<feature type="domain" description="ABC transporter" evidence="6">
    <location>
        <begin position="4"/>
        <end position="239"/>
    </location>
</feature>
<dbReference type="AlphaFoldDB" id="A0A072MZA3"/>
<dbReference type="EMBL" id="ANIE01000009">
    <property type="protein sequence ID" value="KEF30038.1"/>
    <property type="molecule type" value="Genomic_DNA"/>
</dbReference>
<keyword evidence="1" id="KW-0813">Transport</keyword>
<protein>
    <submittedName>
        <fullName evidence="7">ABC transporter protein</fullName>
    </submittedName>
</protein>
<dbReference type="Gene3D" id="3.40.50.300">
    <property type="entry name" value="P-loop containing nucleotide triphosphate hydrolases"/>
    <property type="match status" value="1"/>
</dbReference>
<comment type="caution">
    <text evidence="7">The sequence shown here is derived from an EMBL/GenBank/DDBJ whole genome shotgun (WGS) entry which is preliminary data.</text>
</comment>
<dbReference type="SMART" id="SM00382">
    <property type="entry name" value="AAA"/>
    <property type="match status" value="1"/>
</dbReference>
<dbReference type="PATRIC" id="fig|1137280.3.peg.3030"/>
<dbReference type="GO" id="GO:0005524">
    <property type="term" value="F:ATP binding"/>
    <property type="evidence" value="ECO:0007669"/>
    <property type="project" value="UniProtKB-KW"/>
</dbReference>
<dbReference type="RefSeq" id="WP_036133909.1">
    <property type="nucleotide sequence ID" value="NZ_ANIE01000009.1"/>
</dbReference>
<proteinExistence type="predicted"/>
<dbReference type="STRING" id="1137280.D777_03214"/>
<dbReference type="InterPro" id="IPR017871">
    <property type="entry name" value="ABC_transporter-like_CS"/>
</dbReference>
<dbReference type="OrthoDB" id="5292475at2"/>
<reference evidence="7 8" key="1">
    <citation type="submission" date="2012-12" db="EMBL/GenBank/DDBJ databases">
        <title>Genome assembly of Marinobacter sp. AK21.</title>
        <authorList>
            <person name="Khatri I."/>
            <person name="Kumar R."/>
            <person name="Vaidya B."/>
            <person name="Subramanian S."/>
            <person name="Pinnaka A."/>
        </authorList>
    </citation>
    <scope>NUCLEOTIDE SEQUENCE [LARGE SCALE GENOMIC DNA]</scope>
    <source>
        <strain evidence="7 8">AK21</strain>
    </source>
</reference>
<dbReference type="Pfam" id="PF00005">
    <property type="entry name" value="ABC_tran"/>
    <property type="match status" value="1"/>
</dbReference>
<evidence type="ECO:0000256" key="3">
    <source>
        <dbReference type="ARBA" id="ARBA00022840"/>
    </source>
</evidence>
<comment type="function">
    <text evidence="5">Part of the ABC transporter complex HmuTUV involved in hemin import. Responsible for energy coupling to the transport system.</text>
</comment>
<keyword evidence="2" id="KW-0547">Nucleotide-binding</keyword>
<dbReference type="InterPro" id="IPR003439">
    <property type="entry name" value="ABC_transporter-like_ATP-bd"/>
</dbReference>
<gene>
    <name evidence="7" type="ORF">D777_03214</name>
</gene>
<dbReference type="PANTHER" id="PTHR42794">
    <property type="entry name" value="HEMIN IMPORT ATP-BINDING PROTEIN HMUV"/>
    <property type="match status" value="1"/>
</dbReference>
<accession>A0A072MZA3</accession>
<keyword evidence="3" id="KW-0067">ATP-binding</keyword>
<name>A0A072MZA3_9GAMM</name>
<sequence length="256" mass="27743">MNPLNAHNLVIDVPGRTGGQAMDFTVGEGQVWGVLGPNGAGKTTLLHTLAGLRQARSGEVRLGGTALSDMKRRLVSQQLGLVFQERHDEFPATVLETALIGRHPWLSPWQMESGEDLAIAEQALKQLDVAHLSDRLVSTLSGGERQRVAIATVLAQNPATWLLDEPSNHLDLHHQVAVMELLKAQAGAGRAIFMCLHDLNLAARWCDHLLLLFPNGEACWGPAETMLVPSALERLYNQKLVTVEADGAPVFVPVKG</sequence>
<dbReference type="PROSITE" id="PS50893">
    <property type="entry name" value="ABC_TRANSPORTER_2"/>
    <property type="match status" value="1"/>
</dbReference>
<keyword evidence="8" id="KW-1185">Reference proteome</keyword>
<evidence type="ECO:0000313" key="8">
    <source>
        <dbReference type="Proteomes" id="UP000035057"/>
    </source>
</evidence>
<dbReference type="CDD" id="cd03214">
    <property type="entry name" value="ABC_Iron-Siderophores_B12_Hemin"/>
    <property type="match status" value="1"/>
</dbReference>
<keyword evidence="4" id="KW-1278">Translocase</keyword>